<keyword evidence="1" id="KW-0472">Membrane</keyword>
<keyword evidence="1" id="KW-0812">Transmembrane</keyword>
<evidence type="ECO:0000313" key="2">
    <source>
        <dbReference type="EMBL" id="AMK50504.1"/>
    </source>
</evidence>
<reference evidence="3" key="1">
    <citation type="submission" date="2014-12" db="EMBL/GenBank/DDBJ databases">
        <title>Genome sequence of Clostridium beijerinckii strain 59B.</title>
        <authorList>
            <person name="Little G.T."/>
            <person name="Minton N.P."/>
        </authorList>
    </citation>
    <scope>NUCLEOTIDE SEQUENCE [LARGE SCALE GENOMIC DNA]</scope>
    <source>
        <strain evidence="3">59B</strain>
    </source>
</reference>
<accession>A0A140DMK9</accession>
<gene>
    <name evidence="2" type="ORF">LF65_06920</name>
</gene>
<keyword evidence="1" id="KW-1133">Transmembrane helix</keyword>
<protein>
    <submittedName>
        <fullName evidence="2">Uncharacterized protein</fullName>
    </submittedName>
</protein>
<dbReference type="EMBL" id="CP010086">
    <property type="protein sequence ID" value="AMK50504.1"/>
    <property type="molecule type" value="Genomic_DNA"/>
</dbReference>
<evidence type="ECO:0000313" key="3">
    <source>
        <dbReference type="Proteomes" id="UP000031866"/>
    </source>
</evidence>
<evidence type="ECO:0000256" key="1">
    <source>
        <dbReference type="SAM" id="Phobius"/>
    </source>
</evidence>
<dbReference type="Proteomes" id="UP000031866">
    <property type="component" value="Chromosome"/>
</dbReference>
<proteinExistence type="predicted"/>
<sequence>MKSLKSVILIIITFVMTSILMDISKNSLCIRSNATTRNQVNIGGFVSNINEPYISLVIQGVENIQKNNEIRLNLLSLIQN</sequence>
<dbReference type="RefSeq" id="WP_052483034.1">
    <property type="nucleotide sequence ID" value="NZ_CP010086.2"/>
</dbReference>
<dbReference type="AlphaFoldDB" id="A0A140DMK9"/>
<name>A0A140DMK9_CLOBE</name>
<dbReference type="KEGG" id="cbei:LF65_06920"/>
<feature type="transmembrane region" description="Helical" evidence="1">
    <location>
        <begin position="6"/>
        <end position="23"/>
    </location>
</feature>
<organism evidence="2 3">
    <name type="scientific">Clostridium beijerinckii</name>
    <name type="common">Clostridium MP</name>
    <dbReference type="NCBI Taxonomy" id="1520"/>
    <lineage>
        <taxon>Bacteria</taxon>
        <taxon>Bacillati</taxon>
        <taxon>Bacillota</taxon>
        <taxon>Clostridia</taxon>
        <taxon>Eubacteriales</taxon>
        <taxon>Clostridiaceae</taxon>
        <taxon>Clostridium</taxon>
    </lineage>
</organism>